<feature type="region of interest" description="Disordered" evidence="4">
    <location>
        <begin position="416"/>
        <end position="438"/>
    </location>
</feature>
<keyword evidence="6" id="KW-1185">Reference proteome</keyword>
<accession>A0A8J8TR23</accession>
<organism evidence="5 6">
    <name type="scientific">Natronococcus pandeyae</name>
    <dbReference type="NCBI Taxonomy" id="2055836"/>
    <lineage>
        <taxon>Archaea</taxon>
        <taxon>Methanobacteriati</taxon>
        <taxon>Methanobacteriota</taxon>
        <taxon>Stenosarchaea group</taxon>
        <taxon>Halobacteria</taxon>
        <taxon>Halobacteriales</taxon>
        <taxon>Natrialbaceae</taxon>
        <taxon>Natronococcus</taxon>
    </lineage>
</organism>
<comment type="similarity">
    <text evidence="1">Belongs to the bacterial solute-binding protein 1 family.</text>
</comment>
<evidence type="ECO:0000256" key="1">
    <source>
        <dbReference type="ARBA" id="ARBA00008520"/>
    </source>
</evidence>
<sequence length="438" mass="48500">MPQKTSDTTRRTVLRSIGATTLLTAAAGCMGGGGDDDAGNRYWTTQVEEDRQQVIDGLLERFEDEHDGELELITVEEDDVPSQISSAQASDRLPSIAELPLDPMQTLGGEGLLSADGAESVIDGVGEDEFFEGALDLTTSPDGDRFAVPMHGWVQGFWYRQDRFDELGLAEPTDWDSLLEAAEALYDPDNDEYGIVVGSDETAYARQCFTPFARSNGARVFDEDGEIVFDSDEMVEALEFYGSLAEYSPPGNNTWEDANNTFMNHQSHLIEYSSYIMGDIGDSDAVDAENVGFTSFLDNERQSSFGAILTLNLLDTASDDERGVATEFAEFLLTDEEYIEYLHMAPGGMNPVLRETSQSEAYRDNEVLQEWDENTLEDISGAFETMERFGYVDGEMFPEFSEITSRFLVAEAVQRVSDGDDPETVAEEQADQMRDAIN</sequence>
<protein>
    <submittedName>
        <fullName evidence="5">ABC transporter substrate-binding protein</fullName>
    </submittedName>
</protein>
<dbReference type="RefSeq" id="WP_148859429.1">
    <property type="nucleotide sequence ID" value="NZ_PHNJ01000011.1"/>
</dbReference>
<dbReference type="InterPro" id="IPR006059">
    <property type="entry name" value="SBP"/>
</dbReference>
<evidence type="ECO:0000256" key="3">
    <source>
        <dbReference type="ARBA" id="ARBA00022729"/>
    </source>
</evidence>
<dbReference type="InterPro" id="IPR006311">
    <property type="entry name" value="TAT_signal"/>
</dbReference>
<dbReference type="SUPFAM" id="SSF53850">
    <property type="entry name" value="Periplasmic binding protein-like II"/>
    <property type="match status" value="1"/>
</dbReference>
<evidence type="ECO:0000256" key="4">
    <source>
        <dbReference type="SAM" id="MobiDB-lite"/>
    </source>
</evidence>
<dbReference type="AlphaFoldDB" id="A0A8J8TR23"/>
<feature type="compositionally biased region" description="Acidic residues" evidence="4">
    <location>
        <begin position="419"/>
        <end position="430"/>
    </location>
</feature>
<name>A0A8J8TR23_9EURY</name>
<dbReference type="OrthoDB" id="18034at2157"/>
<dbReference type="Proteomes" id="UP000766904">
    <property type="component" value="Unassembled WGS sequence"/>
</dbReference>
<dbReference type="PANTHER" id="PTHR43649">
    <property type="entry name" value="ARABINOSE-BINDING PROTEIN-RELATED"/>
    <property type="match status" value="1"/>
</dbReference>
<evidence type="ECO:0000256" key="2">
    <source>
        <dbReference type="ARBA" id="ARBA00022448"/>
    </source>
</evidence>
<dbReference type="InterPro" id="IPR050490">
    <property type="entry name" value="Bact_solute-bd_prot1"/>
</dbReference>
<proteinExistence type="inferred from homology"/>
<dbReference type="PROSITE" id="PS51318">
    <property type="entry name" value="TAT"/>
    <property type="match status" value="1"/>
</dbReference>
<reference evidence="5" key="1">
    <citation type="submission" date="2017-11" db="EMBL/GenBank/DDBJ databases">
        <authorList>
            <person name="Kajale S.C."/>
            <person name="Sharma A."/>
        </authorList>
    </citation>
    <scope>NUCLEOTIDE SEQUENCE</scope>
    <source>
        <strain evidence="5">LS1_42</strain>
    </source>
</reference>
<dbReference type="EMBL" id="PHNJ01000011">
    <property type="protein sequence ID" value="TYL37284.1"/>
    <property type="molecule type" value="Genomic_DNA"/>
</dbReference>
<keyword evidence="2" id="KW-0813">Transport</keyword>
<dbReference type="Pfam" id="PF01547">
    <property type="entry name" value="SBP_bac_1"/>
    <property type="match status" value="1"/>
</dbReference>
<evidence type="ECO:0000313" key="5">
    <source>
        <dbReference type="EMBL" id="TYL37284.1"/>
    </source>
</evidence>
<dbReference type="Gene3D" id="3.40.190.10">
    <property type="entry name" value="Periplasmic binding protein-like II"/>
    <property type="match status" value="1"/>
</dbReference>
<gene>
    <name evidence="5" type="ORF">CV102_18465</name>
</gene>
<dbReference type="PANTHER" id="PTHR43649:SF34">
    <property type="entry name" value="ABC TRANSPORTER PERIPLASMIC-BINDING PROTEIN YCJN-RELATED"/>
    <property type="match status" value="1"/>
</dbReference>
<dbReference type="PROSITE" id="PS51257">
    <property type="entry name" value="PROKAR_LIPOPROTEIN"/>
    <property type="match status" value="1"/>
</dbReference>
<evidence type="ECO:0000313" key="6">
    <source>
        <dbReference type="Proteomes" id="UP000766904"/>
    </source>
</evidence>
<comment type="caution">
    <text evidence="5">The sequence shown here is derived from an EMBL/GenBank/DDBJ whole genome shotgun (WGS) entry which is preliminary data.</text>
</comment>
<keyword evidence="3" id="KW-0732">Signal</keyword>